<dbReference type="eggNOG" id="COG1502">
    <property type="taxonomic scope" value="Bacteria"/>
</dbReference>
<protein>
    <submittedName>
        <fullName evidence="2">Phosphatidylserine/phosphatidylglycerophosphate/ cardiolipin synthase or related enzyme</fullName>
    </submittedName>
</protein>
<gene>
    <name evidence="2" type="ordered locus">BMULJ_00953</name>
</gene>
<feature type="domain" description="PLD phosphodiesterase" evidence="1">
    <location>
        <begin position="85"/>
        <end position="112"/>
    </location>
</feature>
<dbReference type="CDD" id="cd09117">
    <property type="entry name" value="PLDc_Bfil_DEXD_like"/>
    <property type="match status" value="1"/>
</dbReference>
<dbReference type="HOGENOM" id="CLU_049446_0_0_4"/>
<dbReference type="RefSeq" id="WP_012213861.1">
    <property type="nucleotide sequence ID" value="NC_010804.1"/>
</dbReference>
<keyword evidence="3" id="KW-1185">Reference proteome</keyword>
<proteinExistence type="predicted"/>
<dbReference type="KEGG" id="bmj:BMULJ_00953"/>
<name>A0A0H3KDA4_BURM1</name>
<dbReference type="SMART" id="SM00155">
    <property type="entry name" value="PLDc"/>
    <property type="match status" value="1"/>
</dbReference>
<dbReference type="PROSITE" id="PS50035">
    <property type="entry name" value="PLD"/>
    <property type="match status" value="1"/>
</dbReference>
<dbReference type="Proteomes" id="UP000008815">
    <property type="component" value="Chromosome 1"/>
</dbReference>
<dbReference type="GO" id="GO:0006793">
    <property type="term" value="P:phosphorus metabolic process"/>
    <property type="evidence" value="ECO:0007669"/>
    <property type="project" value="UniProtKB-ARBA"/>
</dbReference>
<dbReference type="STRING" id="395019.BMULJ_00953"/>
<dbReference type="EMBL" id="AP009385">
    <property type="protein sequence ID" value="BAG42902.1"/>
    <property type="molecule type" value="Genomic_DNA"/>
</dbReference>
<evidence type="ECO:0000313" key="2">
    <source>
        <dbReference type="EMBL" id="BAG42902.1"/>
    </source>
</evidence>
<accession>A0A0H3KDA4</accession>
<dbReference type="GO" id="GO:0003824">
    <property type="term" value="F:catalytic activity"/>
    <property type="evidence" value="ECO:0007669"/>
    <property type="project" value="InterPro"/>
</dbReference>
<evidence type="ECO:0000259" key="1">
    <source>
        <dbReference type="PROSITE" id="PS50035"/>
    </source>
</evidence>
<dbReference type="SUPFAM" id="SSF56024">
    <property type="entry name" value="Phospholipase D/nuclease"/>
    <property type="match status" value="1"/>
</dbReference>
<dbReference type="KEGG" id="bmu:Bmul_2285"/>
<evidence type="ECO:0000313" key="3">
    <source>
        <dbReference type="Proteomes" id="UP000008815"/>
    </source>
</evidence>
<dbReference type="Gene3D" id="3.30.870.10">
    <property type="entry name" value="Endonuclease Chain A"/>
    <property type="match status" value="1"/>
</dbReference>
<dbReference type="AlphaFoldDB" id="A0A0H3KDA4"/>
<dbReference type="InterPro" id="IPR001736">
    <property type="entry name" value="PLipase_D/transphosphatidylase"/>
</dbReference>
<sequence length="450" mass="52449">MRFIAGPLNKQLLQNLLAEVIEPCTRVRAAVAYASRDNMQLFEACARHLKPLEFFGRYDHTVAVDPTVLKWFLDMASPNFDCKLVPDILHAKVIWWVDAGAYIGSANLSDRAWISNIEAGTFLPHDELVETGMERELLRFFEEVDDRARPLTKEIYQEQVRLADRRTELSKREYGLEQQFDKDRLLPKNQGLVFVDTKRSSEKRFQKFEQDWNDTLQVMRSIASRVSAPEVKPDWINASVAPGVQADQFLHAYYYKQVKDGNRHPYEEFFARNSKNPELALRDALEWWHDADFDHSFEERTIYEWSPRLRELLARDRILKLTEQEFVDAVSRVHAIRDHAIKQENEHLGLPDRPQAGDDKVEKFGEWLWRQRSREGRTMLELLNYVVWGNGSVSARLWNAIRSDDWAIPHIGLSSLGEIVGWARPDEFPPRNMRTSKGLRALGYNVRIGV</sequence>
<organism evidence="2 3">
    <name type="scientific">Burkholderia multivorans (strain ATCC 17616 / 249)</name>
    <dbReference type="NCBI Taxonomy" id="395019"/>
    <lineage>
        <taxon>Bacteria</taxon>
        <taxon>Pseudomonadati</taxon>
        <taxon>Pseudomonadota</taxon>
        <taxon>Betaproteobacteria</taxon>
        <taxon>Burkholderiales</taxon>
        <taxon>Burkholderiaceae</taxon>
        <taxon>Burkholderia</taxon>
        <taxon>Burkholderia cepacia complex</taxon>
    </lineage>
</organism>
<reference evidence="2 3" key="1">
    <citation type="submission" date="2007-04" db="EMBL/GenBank/DDBJ databases">
        <title>Complete genome sequence of Burkholderia multivorans ATCC 17616.</title>
        <authorList>
            <person name="Ohtsubo Y."/>
            <person name="Yamashita A."/>
            <person name="Kurokawa K."/>
            <person name="Takami H."/>
            <person name="Yuhara S."/>
            <person name="Nishiyama E."/>
            <person name="Endo R."/>
            <person name="Miyazaki R."/>
            <person name="Ono A."/>
            <person name="Yano K."/>
            <person name="Ito M."/>
            <person name="Sota M."/>
            <person name="Yuji N."/>
            <person name="Hattori M."/>
            <person name="Tsuda M."/>
        </authorList>
    </citation>
    <scope>NUCLEOTIDE SEQUENCE [LARGE SCALE GENOMIC DNA]</scope>
    <source>
        <strain evidence="3">ATCC 17616 / 249</strain>
    </source>
</reference>